<dbReference type="OrthoDB" id="7559751at2"/>
<protein>
    <submittedName>
        <fullName evidence="1">Uncharacterized protein</fullName>
    </submittedName>
</protein>
<dbReference type="Proteomes" id="UP000241167">
    <property type="component" value="Unassembled WGS sequence"/>
</dbReference>
<evidence type="ECO:0000313" key="1">
    <source>
        <dbReference type="EMBL" id="PSJ41945.1"/>
    </source>
</evidence>
<dbReference type="EMBL" id="PXYI01000002">
    <property type="protein sequence ID" value="PSJ41945.1"/>
    <property type="molecule type" value="Genomic_DNA"/>
</dbReference>
<sequence length="176" mass="19047">MKAGKPQEVLEEAGHDALLRASAEPDLLRAGRAMIVPARQLLRRIRAPLLTIATFRGDPAVRLFPWTQSLEPGDPLDMREAAFWAEIETLVEAGSEALRQVALRWPGYALPPVIGLVTDGGGLAVSGENPSGLTTRWLLDQIEFASPASIIIPFAPDGLWSLLSPRERSGPAARCH</sequence>
<reference evidence="1 2" key="1">
    <citation type="submission" date="2018-03" db="EMBL/GenBank/DDBJ databases">
        <title>The draft genome of Sphingosinicella sp. GL-C-18.</title>
        <authorList>
            <person name="Liu L."/>
            <person name="Li L."/>
            <person name="Liang L."/>
            <person name="Zhang X."/>
            <person name="Wang T."/>
        </authorList>
    </citation>
    <scope>NUCLEOTIDE SEQUENCE [LARGE SCALE GENOMIC DNA]</scope>
    <source>
        <strain evidence="1 2">GL-C-18</strain>
    </source>
</reference>
<dbReference type="RefSeq" id="WP_106512110.1">
    <property type="nucleotide sequence ID" value="NZ_PXYI01000002.1"/>
</dbReference>
<keyword evidence="2" id="KW-1185">Reference proteome</keyword>
<name>A0A2P7QVF0_9SPHN</name>
<proteinExistence type="predicted"/>
<organism evidence="1 2">
    <name type="scientific">Allosphingosinicella deserti</name>
    <dbReference type="NCBI Taxonomy" id="2116704"/>
    <lineage>
        <taxon>Bacteria</taxon>
        <taxon>Pseudomonadati</taxon>
        <taxon>Pseudomonadota</taxon>
        <taxon>Alphaproteobacteria</taxon>
        <taxon>Sphingomonadales</taxon>
        <taxon>Sphingomonadaceae</taxon>
        <taxon>Allosphingosinicella</taxon>
    </lineage>
</organism>
<gene>
    <name evidence="1" type="ORF">C7I55_06695</name>
</gene>
<accession>A0A2P7QVF0</accession>
<comment type="caution">
    <text evidence="1">The sequence shown here is derived from an EMBL/GenBank/DDBJ whole genome shotgun (WGS) entry which is preliminary data.</text>
</comment>
<dbReference type="AlphaFoldDB" id="A0A2P7QVF0"/>
<evidence type="ECO:0000313" key="2">
    <source>
        <dbReference type="Proteomes" id="UP000241167"/>
    </source>
</evidence>